<reference evidence="9" key="2">
    <citation type="submission" date="2020-06" db="EMBL/GenBank/DDBJ databases">
        <authorList>
            <person name="Sheffer M."/>
        </authorList>
    </citation>
    <scope>NUCLEOTIDE SEQUENCE</scope>
</reference>
<dbReference type="InterPro" id="IPR036236">
    <property type="entry name" value="Znf_C2H2_sf"/>
</dbReference>
<organism evidence="9 10">
    <name type="scientific">Argiope bruennichi</name>
    <name type="common">Wasp spider</name>
    <name type="synonym">Aranea bruennichi</name>
    <dbReference type="NCBI Taxonomy" id="94029"/>
    <lineage>
        <taxon>Eukaryota</taxon>
        <taxon>Metazoa</taxon>
        <taxon>Ecdysozoa</taxon>
        <taxon>Arthropoda</taxon>
        <taxon>Chelicerata</taxon>
        <taxon>Arachnida</taxon>
        <taxon>Araneae</taxon>
        <taxon>Araneomorphae</taxon>
        <taxon>Entelegynae</taxon>
        <taxon>Araneoidea</taxon>
        <taxon>Araneidae</taxon>
        <taxon>Argiope</taxon>
    </lineage>
</organism>
<dbReference type="SUPFAM" id="SSF57667">
    <property type="entry name" value="beta-beta-alpha zinc fingers"/>
    <property type="match status" value="2"/>
</dbReference>
<dbReference type="PROSITE" id="PS00028">
    <property type="entry name" value="ZINC_FINGER_C2H2_1"/>
    <property type="match status" value="4"/>
</dbReference>
<dbReference type="PROSITE" id="PS50157">
    <property type="entry name" value="ZINC_FINGER_C2H2_2"/>
    <property type="match status" value="3"/>
</dbReference>
<evidence type="ECO:0000313" key="10">
    <source>
        <dbReference type="Proteomes" id="UP000807504"/>
    </source>
</evidence>
<dbReference type="EMBL" id="JABXBU010002228">
    <property type="protein sequence ID" value="KAF8770149.1"/>
    <property type="molecule type" value="Genomic_DNA"/>
</dbReference>
<evidence type="ECO:0000256" key="4">
    <source>
        <dbReference type="ARBA" id="ARBA00022771"/>
    </source>
</evidence>
<evidence type="ECO:0000256" key="1">
    <source>
        <dbReference type="ARBA" id="ARBA00004123"/>
    </source>
</evidence>
<keyword evidence="5" id="KW-0862">Zinc</keyword>
<comment type="subcellular location">
    <subcellularLocation>
        <location evidence="1">Nucleus</location>
    </subcellularLocation>
</comment>
<name>A0A8T0EBR7_ARGBR</name>
<proteinExistence type="predicted"/>
<keyword evidence="4 7" id="KW-0863">Zinc-finger</keyword>
<feature type="domain" description="C2H2-type" evidence="8">
    <location>
        <begin position="172"/>
        <end position="199"/>
    </location>
</feature>
<evidence type="ECO:0000313" key="9">
    <source>
        <dbReference type="EMBL" id="KAF8770149.1"/>
    </source>
</evidence>
<keyword evidence="6" id="KW-0539">Nucleus</keyword>
<protein>
    <recommendedName>
        <fullName evidence="8">C2H2-type domain-containing protein</fullName>
    </recommendedName>
</protein>
<evidence type="ECO:0000256" key="6">
    <source>
        <dbReference type="ARBA" id="ARBA00023242"/>
    </source>
</evidence>
<dbReference type="PANTHER" id="PTHR24394:SF29">
    <property type="entry name" value="MYONEURIN"/>
    <property type="match status" value="1"/>
</dbReference>
<comment type="caution">
    <text evidence="9">The sequence shown here is derived from an EMBL/GenBank/DDBJ whole genome shotgun (WGS) entry which is preliminary data.</text>
</comment>
<evidence type="ECO:0000256" key="5">
    <source>
        <dbReference type="ARBA" id="ARBA00022833"/>
    </source>
</evidence>
<feature type="domain" description="C2H2-type" evidence="8">
    <location>
        <begin position="388"/>
        <end position="415"/>
    </location>
</feature>
<evidence type="ECO:0000259" key="8">
    <source>
        <dbReference type="PROSITE" id="PS50157"/>
    </source>
</evidence>
<dbReference type="Proteomes" id="UP000807504">
    <property type="component" value="Unassembled WGS sequence"/>
</dbReference>
<keyword evidence="2" id="KW-0479">Metal-binding</keyword>
<evidence type="ECO:0000256" key="3">
    <source>
        <dbReference type="ARBA" id="ARBA00022737"/>
    </source>
</evidence>
<feature type="domain" description="C2H2-type" evidence="8">
    <location>
        <begin position="138"/>
        <end position="166"/>
    </location>
</feature>
<evidence type="ECO:0000256" key="7">
    <source>
        <dbReference type="PROSITE-ProRule" id="PRU00042"/>
    </source>
</evidence>
<keyword evidence="10" id="KW-1185">Reference proteome</keyword>
<dbReference type="Gene3D" id="3.30.160.60">
    <property type="entry name" value="Classic Zinc Finger"/>
    <property type="match status" value="2"/>
</dbReference>
<gene>
    <name evidence="9" type="ORF">HNY73_017714</name>
</gene>
<dbReference type="SMART" id="SM00355">
    <property type="entry name" value="ZnF_C2H2"/>
    <property type="match status" value="4"/>
</dbReference>
<keyword evidence="3" id="KW-0677">Repeat</keyword>
<reference evidence="9" key="1">
    <citation type="journal article" date="2020" name="bioRxiv">
        <title>Chromosome-level reference genome of the European wasp spider Argiope bruennichi: a resource for studies on range expansion and evolutionary adaptation.</title>
        <authorList>
            <person name="Sheffer M.M."/>
            <person name="Hoppe A."/>
            <person name="Krehenwinkel H."/>
            <person name="Uhl G."/>
            <person name="Kuss A.W."/>
            <person name="Jensen L."/>
            <person name="Jensen C."/>
            <person name="Gillespie R.G."/>
            <person name="Hoff K.J."/>
            <person name="Prost S."/>
        </authorList>
    </citation>
    <scope>NUCLEOTIDE SEQUENCE</scope>
</reference>
<accession>A0A8T0EBR7</accession>
<dbReference type="GO" id="GO:0000981">
    <property type="term" value="F:DNA-binding transcription factor activity, RNA polymerase II-specific"/>
    <property type="evidence" value="ECO:0007669"/>
    <property type="project" value="TreeGrafter"/>
</dbReference>
<dbReference type="GO" id="GO:0008270">
    <property type="term" value="F:zinc ion binding"/>
    <property type="evidence" value="ECO:0007669"/>
    <property type="project" value="UniProtKB-KW"/>
</dbReference>
<sequence length="417" mass="48363">MAAPNGSQTSTHKRSTVYESCKKIIEARNRFHKLQSHINFNDSELNKSMQQNYEFQICQQYESQQEEINDNNVELILSDVEKMSNKYELCTENVNNFMQQLSIMNEVILEQETDSGLIKDSTEINSSLKSEKAEMKLIVCPKCDAHFEKRAELALHFKQFHLKKRGRPAVPVECNLCQKKFSCKKDYAIHFRDHSTKPYACPSCKKMCFLNVPHSCKKVKYEKSKRSVWEACKKVLTDKSFQQAPSEDSKYFVPKLPISKKVVFMNTFQNQMIFKNLKIPSDNALIANFVPHLKGNKITNNSIVNNISCDQNSVEQLFSECKNMHDLQLDNLMNFQTAATNVTEMNNSEFFCNICDISFKEMEKYEAHYSTHLCDEFCQIREGDEELHVCNVCGKCFTELNAFQAHEFTHVNKNDLL</sequence>
<dbReference type="PANTHER" id="PTHR24394">
    <property type="entry name" value="ZINC FINGER PROTEIN"/>
    <property type="match status" value="1"/>
</dbReference>
<dbReference type="GO" id="GO:0005634">
    <property type="term" value="C:nucleus"/>
    <property type="evidence" value="ECO:0007669"/>
    <property type="project" value="UniProtKB-SubCell"/>
</dbReference>
<dbReference type="InterPro" id="IPR013087">
    <property type="entry name" value="Znf_C2H2_type"/>
</dbReference>
<evidence type="ECO:0000256" key="2">
    <source>
        <dbReference type="ARBA" id="ARBA00022723"/>
    </source>
</evidence>
<dbReference type="AlphaFoldDB" id="A0A8T0EBR7"/>